<dbReference type="EMBL" id="FZOC01000007">
    <property type="protein sequence ID" value="SNS16656.1"/>
    <property type="molecule type" value="Genomic_DNA"/>
</dbReference>
<dbReference type="SUPFAM" id="SSF52096">
    <property type="entry name" value="ClpP/crotonase"/>
    <property type="match status" value="1"/>
</dbReference>
<sequence length="394" mass="41776">MSFVNILPAYWAMKPEALRKAVNDAASHRADLAPREAGALPGERKLYRLENGLAIIPVQGNLLKEFHYPPFWTSYVVVRAQLEAALSDPDVRAVLLDIDSPGGTVAGFQDLADAVFAARSRKPVYAWTDGTACSAAYGVGAGAKLFAASPMAEVGSVGVVWVHTEWTKYDERVGLTVTVLRAGEFKALGNEFEALDTKAREVHQATLEGMYSLFRASVAKARGLSEKNFEDWAEGRVFLAGDAVKVGLLDHACPKDEYLSIIMKEVNMNPTELRAQFPDAVAAIEADAAKTATAAAEDRVAQAKESVVALAGTLFGQEAVDKLSAAVEAGLTAEQAAKLGLSAQPPAQAGSGDGQMKNMLDALQQTDPSGVKPGASKPAGENLLLAAVTKYTKE</sequence>
<dbReference type="Gene3D" id="6.20.330.10">
    <property type="match status" value="1"/>
</dbReference>
<evidence type="ECO:0000259" key="5">
    <source>
        <dbReference type="Pfam" id="PF01343"/>
    </source>
</evidence>
<dbReference type="AlphaFoldDB" id="A0A239C8T3"/>
<dbReference type="GO" id="GO:0008236">
    <property type="term" value="F:serine-type peptidase activity"/>
    <property type="evidence" value="ECO:0007669"/>
    <property type="project" value="UniProtKB-KW"/>
</dbReference>
<protein>
    <submittedName>
        <fullName evidence="6">Protein C Serine peptidase. MEROPS family S49</fullName>
    </submittedName>
</protein>
<dbReference type="Gene3D" id="3.90.226.10">
    <property type="entry name" value="2-enoyl-CoA Hydratase, Chain A, domain 1"/>
    <property type="match status" value="1"/>
</dbReference>
<gene>
    <name evidence="6" type="ORF">SAMN04488503_3019</name>
</gene>
<evidence type="ECO:0000256" key="2">
    <source>
        <dbReference type="ARBA" id="ARBA00022670"/>
    </source>
</evidence>
<keyword evidence="3" id="KW-0378">Hydrolase</keyword>
<keyword evidence="7" id="KW-1185">Reference proteome</keyword>
<evidence type="ECO:0000256" key="4">
    <source>
        <dbReference type="ARBA" id="ARBA00022825"/>
    </source>
</evidence>
<dbReference type="InterPro" id="IPR002142">
    <property type="entry name" value="Peptidase_S49"/>
</dbReference>
<dbReference type="GO" id="GO:0006508">
    <property type="term" value="P:proteolysis"/>
    <property type="evidence" value="ECO:0007669"/>
    <property type="project" value="UniProtKB-KW"/>
</dbReference>
<organism evidence="6 7">
    <name type="scientific">Humidesulfovibrio mexicanus</name>
    <dbReference type="NCBI Taxonomy" id="147047"/>
    <lineage>
        <taxon>Bacteria</taxon>
        <taxon>Pseudomonadati</taxon>
        <taxon>Thermodesulfobacteriota</taxon>
        <taxon>Desulfovibrionia</taxon>
        <taxon>Desulfovibrionales</taxon>
        <taxon>Desulfovibrionaceae</taxon>
        <taxon>Humidesulfovibrio</taxon>
    </lineage>
</organism>
<keyword evidence="2" id="KW-0645">Protease</keyword>
<dbReference type="Pfam" id="PF01343">
    <property type="entry name" value="Peptidase_S49"/>
    <property type="match status" value="1"/>
</dbReference>
<dbReference type="CDD" id="cd07022">
    <property type="entry name" value="S49_Sppa_36K_type"/>
    <property type="match status" value="1"/>
</dbReference>
<dbReference type="PANTHER" id="PTHR33209:SF1">
    <property type="entry name" value="PEPTIDASE S49 DOMAIN-CONTAINING PROTEIN"/>
    <property type="match status" value="1"/>
</dbReference>
<dbReference type="InterPro" id="IPR029045">
    <property type="entry name" value="ClpP/crotonase-like_dom_sf"/>
</dbReference>
<dbReference type="Proteomes" id="UP000198324">
    <property type="component" value="Unassembled WGS sequence"/>
</dbReference>
<evidence type="ECO:0000256" key="1">
    <source>
        <dbReference type="ARBA" id="ARBA00008683"/>
    </source>
</evidence>
<dbReference type="InterPro" id="IPR033855">
    <property type="entry name" value="Protein_C"/>
</dbReference>
<dbReference type="OrthoDB" id="282590at2"/>
<evidence type="ECO:0000313" key="6">
    <source>
        <dbReference type="EMBL" id="SNS16656.1"/>
    </source>
</evidence>
<name>A0A239C8T3_9BACT</name>
<keyword evidence="4" id="KW-0720">Serine protease</keyword>
<dbReference type="RefSeq" id="WP_089275209.1">
    <property type="nucleotide sequence ID" value="NZ_FZOC01000007.1"/>
</dbReference>
<proteinExistence type="inferred from homology"/>
<reference evidence="6 7" key="1">
    <citation type="submission" date="2017-06" db="EMBL/GenBank/DDBJ databases">
        <authorList>
            <person name="Kim H.J."/>
            <person name="Triplett B.A."/>
        </authorList>
    </citation>
    <scope>NUCLEOTIDE SEQUENCE [LARGE SCALE GENOMIC DNA]</scope>
    <source>
        <strain evidence="6 7">DSM 13116</strain>
    </source>
</reference>
<evidence type="ECO:0000256" key="3">
    <source>
        <dbReference type="ARBA" id="ARBA00022801"/>
    </source>
</evidence>
<dbReference type="PANTHER" id="PTHR33209">
    <property type="entry name" value="PROTEASE 4"/>
    <property type="match status" value="1"/>
</dbReference>
<evidence type="ECO:0000313" key="7">
    <source>
        <dbReference type="Proteomes" id="UP000198324"/>
    </source>
</evidence>
<feature type="domain" description="Peptidase S49" evidence="5">
    <location>
        <begin position="119"/>
        <end position="268"/>
    </location>
</feature>
<accession>A0A239C8T3</accession>
<comment type="similarity">
    <text evidence="1">Belongs to the peptidase S49 family.</text>
</comment>